<gene>
    <name evidence="9" type="ORF">BO78DRAFT_471214</name>
</gene>
<evidence type="ECO:0000313" key="10">
    <source>
        <dbReference type="Proteomes" id="UP000248423"/>
    </source>
</evidence>
<evidence type="ECO:0000256" key="3">
    <source>
        <dbReference type="ARBA" id="ARBA00022989"/>
    </source>
</evidence>
<dbReference type="VEuPathDB" id="FungiDB:BO78DRAFT_471214"/>
<name>A0A319ELF9_ASPSB</name>
<evidence type="ECO:0000256" key="1">
    <source>
        <dbReference type="ARBA" id="ARBA00004141"/>
    </source>
</evidence>
<feature type="domain" description="Rhodopsin" evidence="8">
    <location>
        <begin position="31"/>
        <end position="264"/>
    </location>
</feature>
<feature type="transmembrane region" description="Helical" evidence="7">
    <location>
        <begin position="202"/>
        <end position="227"/>
    </location>
</feature>
<feature type="compositionally biased region" description="Polar residues" evidence="6">
    <location>
        <begin position="278"/>
        <end position="290"/>
    </location>
</feature>
<comment type="similarity">
    <text evidence="5">Belongs to the SAT4 family.</text>
</comment>
<feature type="transmembrane region" description="Helical" evidence="7">
    <location>
        <begin position="12"/>
        <end position="34"/>
    </location>
</feature>
<dbReference type="PANTHER" id="PTHR33048">
    <property type="entry name" value="PTH11-LIKE INTEGRAL MEMBRANE PROTEIN (AFU_ORTHOLOGUE AFUA_5G11245)"/>
    <property type="match status" value="1"/>
</dbReference>
<dbReference type="PANTHER" id="PTHR33048:SF47">
    <property type="entry name" value="INTEGRAL MEMBRANE PROTEIN-RELATED"/>
    <property type="match status" value="1"/>
</dbReference>
<feature type="transmembrane region" description="Helical" evidence="7">
    <location>
        <begin position="165"/>
        <end position="190"/>
    </location>
</feature>
<feature type="transmembrane region" description="Helical" evidence="7">
    <location>
        <begin position="239"/>
        <end position="263"/>
    </location>
</feature>
<keyword evidence="4 7" id="KW-0472">Membrane</keyword>
<dbReference type="GO" id="GO:0016020">
    <property type="term" value="C:membrane"/>
    <property type="evidence" value="ECO:0007669"/>
    <property type="project" value="UniProtKB-SubCell"/>
</dbReference>
<keyword evidence="3 7" id="KW-1133">Transmembrane helix</keyword>
<evidence type="ECO:0000256" key="2">
    <source>
        <dbReference type="ARBA" id="ARBA00022692"/>
    </source>
</evidence>
<evidence type="ECO:0000259" key="8">
    <source>
        <dbReference type="Pfam" id="PF20684"/>
    </source>
</evidence>
<dbReference type="AlphaFoldDB" id="A0A319ELF9"/>
<keyword evidence="2 7" id="KW-0812">Transmembrane</keyword>
<organism evidence="9 10">
    <name type="scientific">Aspergillus sclerotiicarbonarius (strain CBS 121057 / IBT 28362)</name>
    <dbReference type="NCBI Taxonomy" id="1448318"/>
    <lineage>
        <taxon>Eukaryota</taxon>
        <taxon>Fungi</taxon>
        <taxon>Dikarya</taxon>
        <taxon>Ascomycota</taxon>
        <taxon>Pezizomycotina</taxon>
        <taxon>Eurotiomycetes</taxon>
        <taxon>Eurotiomycetidae</taxon>
        <taxon>Eurotiales</taxon>
        <taxon>Aspergillaceae</taxon>
        <taxon>Aspergillus</taxon>
        <taxon>Aspergillus subgen. Circumdati</taxon>
    </lineage>
</organism>
<feature type="transmembrane region" description="Helical" evidence="7">
    <location>
        <begin position="46"/>
        <end position="63"/>
    </location>
</feature>
<dbReference type="Pfam" id="PF20684">
    <property type="entry name" value="Fung_rhodopsin"/>
    <property type="match status" value="1"/>
</dbReference>
<feature type="transmembrane region" description="Helical" evidence="7">
    <location>
        <begin position="83"/>
        <end position="112"/>
    </location>
</feature>
<protein>
    <recommendedName>
        <fullName evidence="8">Rhodopsin domain-containing protein</fullName>
    </recommendedName>
</protein>
<dbReference type="EMBL" id="KZ826367">
    <property type="protein sequence ID" value="PYI04564.1"/>
    <property type="molecule type" value="Genomic_DNA"/>
</dbReference>
<evidence type="ECO:0000256" key="5">
    <source>
        <dbReference type="ARBA" id="ARBA00038359"/>
    </source>
</evidence>
<proteinExistence type="inferred from homology"/>
<dbReference type="InterPro" id="IPR052337">
    <property type="entry name" value="SAT4-like"/>
</dbReference>
<dbReference type="Proteomes" id="UP000248423">
    <property type="component" value="Unassembled WGS sequence"/>
</dbReference>
<feature type="region of interest" description="Disordered" evidence="6">
    <location>
        <begin position="278"/>
        <end position="308"/>
    </location>
</feature>
<sequence>MMESDHEDQGPTLIIVNTVFIVLATLAVIGRLCARRLRHLRLGPDDWIICFSLACDWAMYGLFAGCRRNGLGKHIHGLQLANIAMIVELLYVFQIFYVLGPASVKLSLLFLYRRVFERSKFLRLVYGMMGLIVIFGIVMTFMAIFNCTPISAFWTKRGTCFDFALFALGYAVVNIITDLAIWLMPIPIIWKIQMPMHQKIALSLIFALGLFDCGVAVARLCLSMLLLNNTDITWDYAPGFMWSIIEVSTGIVCTCLPTMRVILEAAFRSRIARKLGLSSGNDSGQRSSDTAWPGSTDYNELGDPGRRKGSSYVNRDFARMQNPEWDGDSQRGIMVYQEINVELQPPRGQRFC</sequence>
<reference evidence="9 10" key="1">
    <citation type="submission" date="2018-02" db="EMBL/GenBank/DDBJ databases">
        <title>The genomes of Aspergillus section Nigri reveals drivers in fungal speciation.</title>
        <authorList>
            <consortium name="DOE Joint Genome Institute"/>
            <person name="Vesth T.C."/>
            <person name="Nybo J."/>
            <person name="Theobald S."/>
            <person name="Brandl J."/>
            <person name="Frisvad J.C."/>
            <person name="Nielsen K.F."/>
            <person name="Lyhne E.K."/>
            <person name="Kogle M.E."/>
            <person name="Kuo A."/>
            <person name="Riley R."/>
            <person name="Clum A."/>
            <person name="Nolan M."/>
            <person name="Lipzen A."/>
            <person name="Salamov A."/>
            <person name="Henrissat B."/>
            <person name="Wiebenga A."/>
            <person name="De vries R.P."/>
            <person name="Grigoriev I.V."/>
            <person name="Mortensen U.H."/>
            <person name="Andersen M.R."/>
            <person name="Baker S.E."/>
        </authorList>
    </citation>
    <scope>NUCLEOTIDE SEQUENCE [LARGE SCALE GENOMIC DNA]</scope>
    <source>
        <strain evidence="9 10">CBS 121057</strain>
    </source>
</reference>
<dbReference type="InterPro" id="IPR049326">
    <property type="entry name" value="Rhodopsin_dom_fungi"/>
</dbReference>
<comment type="subcellular location">
    <subcellularLocation>
        <location evidence="1">Membrane</location>
        <topology evidence="1">Multi-pass membrane protein</topology>
    </subcellularLocation>
</comment>
<accession>A0A319ELF9</accession>
<evidence type="ECO:0000256" key="6">
    <source>
        <dbReference type="SAM" id="MobiDB-lite"/>
    </source>
</evidence>
<evidence type="ECO:0000256" key="4">
    <source>
        <dbReference type="ARBA" id="ARBA00023136"/>
    </source>
</evidence>
<evidence type="ECO:0000256" key="7">
    <source>
        <dbReference type="SAM" id="Phobius"/>
    </source>
</evidence>
<keyword evidence="10" id="KW-1185">Reference proteome</keyword>
<dbReference type="OrthoDB" id="444631at2759"/>
<feature type="transmembrane region" description="Helical" evidence="7">
    <location>
        <begin position="124"/>
        <end position="145"/>
    </location>
</feature>
<evidence type="ECO:0000313" key="9">
    <source>
        <dbReference type="EMBL" id="PYI04564.1"/>
    </source>
</evidence>